<proteinExistence type="predicted"/>
<dbReference type="KEGG" id="cgl:Cgl3050"/>
<organism evidence="1 2">
    <name type="scientific">Corynebacterium glutamicum (strain ATCC 13032 / DSM 20300 / JCM 1318 / BCRC 11384 / CCUG 27702 / LMG 3730 / NBRC 12168 / NCIMB 10025 / NRRL B-2784 / 534)</name>
    <dbReference type="NCBI Taxonomy" id="196627"/>
    <lineage>
        <taxon>Bacteria</taxon>
        <taxon>Bacillati</taxon>
        <taxon>Actinomycetota</taxon>
        <taxon>Actinomycetes</taxon>
        <taxon>Mycobacteriales</taxon>
        <taxon>Corynebacteriaceae</taxon>
        <taxon>Corynebacterium</taxon>
    </lineage>
</organism>
<gene>
    <name evidence="1" type="ordered locus">Cgl3050</name>
</gene>
<protein>
    <submittedName>
        <fullName evidence="1">Uncharacterized protein</fullName>
    </submittedName>
</protein>
<reference evidence="2" key="1">
    <citation type="journal article" date="2003" name="Appl. Microbiol. Biotechnol.">
        <title>The Corynebacterium glutamicum genome: features and impacts on biotechnological processes.</title>
        <authorList>
            <person name="Ikeda M."/>
            <person name="Nakagawa S."/>
        </authorList>
    </citation>
    <scope>NUCLEOTIDE SEQUENCE [LARGE SCALE GENOMIC DNA]</scope>
    <source>
        <strain evidence="2">ATCC 13032 / DSM 20300 / BCRC 11384 / JCM 1318 / LMG 3730 / NCIMB 10025</strain>
    </source>
</reference>
<evidence type="ECO:0000313" key="2">
    <source>
        <dbReference type="Proteomes" id="UP000000582"/>
    </source>
</evidence>
<dbReference type="HOGENOM" id="CLU_2205644_0_0_11"/>
<dbReference type="BioCyc" id="CORYNE:G18NG-12671-MONOMER"/>
<evidence type="ECO:0000313" key="1">
    <source>
        <dbReference type="EMBL" id="BAC00444.1"/>
    </source>
</evidence>
<accession>Q8NL98</accession>
<name>Q8NL98_CORGL</name>
<keyword evidence="2" id="KW-1185">Reference proteome</keyword>
<dbReference type="EMBL" id="BA000036">
    <property type="protein sequence ID" value="BAC00444.1"/>
    <property type="molecule type" value="Genomic_DNA"/>
</dbReference>
<dbReference type="AlphaFoldDB" id="Q8NL98"/>
<sequence length="107" mass="11881">MLVSHDDMPFPQLDHDDGGIPINFSIFAFVQVTELKIGLTAVCGKNFFGVNFKSQQRNTPSLAHLASTRESEFFSWDTSSTSSTLSWEAFPTSSLQSFFLPKSHSTT</sequence>
<dbReference type="Proteomes" id="UP000000582">
    <property type="component" value="Chromosome"/>
</dbReference>